<gene>
    <name evidence="2" type="ORF">Taro_021557</name>
</gene>
<dbReference type="EMBL" id="NMUH01001108">
    <property type="protein sequence ID" value="MQL88984.1"/>
    <property type="molecule type" value="Genomic_DNA"/>
</dbReference>
<comment type="caution">
    <text evidence="2">The sequence shown here is derived from an EMBL/GenBank/DDBJ whole genome shotgun (WGS) entry which is preliminary data.</text>
</comment>
<organism evidence="2 3">
    <name type="scientific">Colocasia esculenta</name>
    <name type="common">Wild taro</name>
    <name type="synonym">Arum esculentum</name>
    <dbReference type="NCBI Taxonomy" id="4460"/>
    <lineage>
        <taxon>Eukaryota</taxon>
        <taxon>Viridiplantae</taxon>
        <taxon>Streptophyta</taxon>
        <taxon>Embryophyta</taxon>
        <taxon>Tracheophyta</taxon>
        <taxon>Spermatophyta</taxon>
        <taxon>Magnoliopsida</taxon>
        <taxon>Liliopsida</taxon>
        <taxon>Araceae</taxon>
        <taxon>Aroideae</taxon>
        <taxon>Colocasieae</taxon>
        <taxon>Colocasia</taxon>
    </lineage>
</organism>
<name>A0A843V5Q3_COLES</name>
<evidence type="ECO:0000313" key="3">
    <source>
        <dbReference type="Proteomes" id="UP000652761"/>
    </source>
</evidence>
<proteinExistence type="predicted"/>
<reference evidence="2" key="1">
    <citation type="submission" date="2017-07" db="EMBL/GenBank/DDBJ databases">
        <title>Taro Niue Genome Assembly and Annotation.</title>
        <authorList>
            <person name="Atibalentja N."/>
            <person name="Keating K."/>
            <person name="Fields C.J."/>
        </authorList>
    </citation>
    <scope>NUCLEOTIDE SEQUENCE</scope>
    <source>
        <strain evidence="2">Niue_2</strain>
        <tissue evidence="2">Leaf</tissue>
    </source>
</reference>
<feature type="region of interest" description="Disordered" evidence="1">
    <location>
        <begin position="14"/>
        <end position="62"/>
    </location>
</feature>
<evidence type="ECO:0000256" key="1">
    <source>
        <dbReference type="SAM" id="MobiDB-lite"/>
    </source>
</evidence>
<sequence>MRWILPTFAKNTNSRRFPRSARCPRGENTPHAPLAPRAARRNPATTPPSRAEPVEALFGRGS</sequence>
<evidence type="ECO:0000313" key="2">
    <source>
        <dbReference type="EMBL" id="MQL88984.1"/>
    </source>
</evidence>
<feature type="compositionally biased region" description="Low complexity" evidence="1">
    <location>
        <begin position="29"/>
        <end position="51"/>
    </location>
</feature>
<accession>A0A843V5Q3</accession>
<dbReference type="Proteomes" id="UP000652761">
    <property type="component" value="Unassembled WGS sequence"/>
</dbReference>
<keyword evidence="3" id="KW-1185">Reference proteome</keyword>
<dbReference type="AlphaFoldDB" id="A0A843V5Q3"/>
<protein>
    <submittedName>
        <fullName evidence="2">Uncharacterized protein</fullName>
    </submittedName>
</protein>